<accession>A0A8S3ZSS4</accession>
<dbReference type="GO" id="GO:0008270">
    <property type="term" value="F:zinc ion binding"/>
    <property type="evidence" value="ECO:0007669"/>
    <property type="project" value="UniProtKB-KW"/>
</dbReference>
<dbReference type="GO" id="GO:0005737">
    <property type="term" value="C:cytoplasm"/>
    <property type="evidence" value="ECO:0007669"/>
    <property type="project" value="TreeGrafter"/>
</dbReference>
<keyword evidence="8" id="KW-1185">Reference proteome</keyword>
<dbReference type="GO" id="GO:0051726">
    <property type="term" value="P:regulation of cell cycle"/>
    <property type="evidence" value="ECO:0007669"/>
    <property type="project" value="TreeGrafter"/>
</dbReference>
<dbReference type="GO" id="GO:0005634">
    <property type="term" value="C:nucleus"/>
    <property type="evidence" value="ECO:0007669"/>
    <property type="project" value="TreeGrafter"/>
</dbReference>
<dbReference type="FunFam" id="1.10.1170.10:FF:000002">
    <property type="entry name" value="Baculoviral IAP repeat containing 7"/>
    <property type="match status" value="1"/>
</dbReference>
<organism evidence="7 8">
    <name type="scientific">Candidula unifasciata</name>
    <dbReference type="NCBI Taxonomy" id="100452"/>
    <lineage>
        <taxon>Eukaryota</taxon>
        <taxon>Metazoa</taxon>
        <taxon>Spiralia</taxon>
        <taxon>Lophotrochozoa</taxon>
        <taxon>Mollusca</taxon>
        <taxon>Gastropoda</taxon>
        <taxon>Heterobranchia</taxon>
        <taxon>Euthyneura</taxon>
        <taxon>Panpulmonata</taxon>
        <taxon>Eupulmonata</taxon>
        <taxon>Stylommatophora</taxon>
        <taxon>Helicina</taxon>
        <taxon>Helicoidea</taxon>
        <taxon>Geomitridae</taxon>
        <taxon>Candidula</taxon>
    </lineage>
</organism>
<dbReference type="GO" id="GO:0031398">
    <property type="term" value="P:positive regulation of protein ubiquitination"/>
    <property type="evidence" value="ECO:0007669"/>
    <property type="project" value="TreeGrafter"/>
</dbReference>
<evidence type="ECO:0000256" key="2">
    <source>
        <dbReference type="ARBA" id="ARBA00022723"/>
    </source>
</evidence>
<evidence type="ECO:0000256" key="1">
    <source>
        <dbReference type="ARBA" id="ARBA00006672"/>
    </source>
</evidence>
<dbReference type="EMBL" id="CAJHNH020003546">
    <property type="protein sequence ID" value="CAG5129521.1"/>
    <property type="molecule type" value="Genomic_DNA"/>
</dbReference>
<dbReference type="Proteomes" id="UP000678393">
    <property type="component" value="Unassembled WGS sequence"/>
</dbReference>
<dbReference type="Pfam" id="PF13920">
    <property type="entry name" value="zf-C3HC4_3"/>
    <property type="match status" value="1"/>
</dbReference>
<dbReference type="PANTHER" id="PTHR10044">
    <property type="entry name" value="INHIBITOR OF APOPTOSIS"/>
    <property type="match status" value="1"/>
</dbReference>
<dbReference type="PROSITE" id="PS50089">
    <property type="entry name" value="ZF_RING_2"/>
    <property type="match status" value="1"/>
</dbReference>
<feature type="domain" description="RING-type" evidence="6">
    <location>
        <begin position="404"/>
        <end position="439"/>
    </location>
</feature>
<dbReference type="SMART" id="SM00238">
    <property type="entry name" value="BIR"/>
    <property type="match status" value="1"/>
</dbReference>
<dbReference type="GO" id="GO:0043066">
    <property type="term" value="P:negative regulation of apoptotic process"/>
    <property type="evidence" value="ECO:0007669"/>
    <property type="project" value="TreeGrafter"/>
</dbReference>
<evidence type="ECO:0000256" key="3">
    <source>
        <dbReference type="ARBA" id="ARBA00022771"/>
    </source>
</evidence>
<dbReference type="Gene3D" id="3.30.40.10">
    <property type="entry name" value="Zinc/RING finger domain, C3HC4 (zinc finger)"/>
    <property type="match status" value="1"/>
</dbReference>
<sequence length="451" mass="49841">MNPGMRYEVLRLQSFKHARLDDLGHVSVILLAEVGFYFDHITDRVLCFSCGYEYLRQFSSILRDIVHESTCQRHELNKSIRDTTFGLTPDVIQQEQLAVGQQINGHDFSSVDSFRERLPSNNGTLHDSPNTHPNQITLNNEQQQYRSTIQDPQSRDRLTLSPCTTTPQTTYYQAGTVTERQSASGHPALNISSVSYPHFSTRQARIATFASWSPAHSHRPDDFADLGFFFTGNADCVRCFCCGLGLKYWRPTDDIAYQHSRLRPSCAFNRLCKGQTFVDRVTQQIQAVPANVHTNAAVITDGVTSPVVSTNGLVTPFATTDVRNPSLASSHSNNYTDSNSSEDSGFAHASYANGDSPLEVTNGILAEAQQATPTVKALTISSLRNEELQVVERENLLLSARTTCRLCQAASVSCIFLPCGHVAACQDCADKVERCVLCSKVIIGTANIYLS</sequence>
<dbReference type="GO" id="GO:0043027">
    <property type="term" value="F:cysteine-type endopeptidase inhibitor activity involved in apoptotic process"/>
    <property type="evidence" value="ECO:0007669"/>
    <property type="project" value="TreeGrafter"/>
</dbReference>
<protein>
    <recommendedName>
        <fullName evidence="6">RING-type domain-containing protein</fullName>
    </recommendedName>
</protein>
<dbReference type="OrthoDB" id="4034597at2759"/>
<dbReference type="GO" id="GO:0061630">
    <property type="term" value="F:ubiquitin protein ligase activity"/>
    <property type="evidence" value="ECO:0007669"/>
    <property type="project" value="TreeGrafter"/>
</dbReference>
<reference evidence="7" key="1">
    <citation type="submission" date="2021-04" db="EMBL/GenBank/DDBJ databases">
        <authorList>
            <consortium name="Molecular Ecology Group"/>
        </authorList>
    </citation>
    <scope>NUCLEOTIDE SEQUENCE</scope>
</reference>
<evidence type="ECO:0000313" key="7">
    <source>
        <dbReference type="EMBL" id="CAG5129521.1"/>
    </source>
</evidence>
<keyword evidence="3 5" id="KW-0863">Zinc-finger</keyword>
<dbReference type="SUPFAM" id="SSF57924">
    <property type="entry name" value="Inhibitor of apoptosis (IAP) repeat"/>
    <property type="match status" value="2"/>
</dbReference>
<evidence type="ECO:0000259" key="6">
    <source>
        <dbReference type="PROSITE" id="PS50089"/>
    </source>
</evidence>
<comment type="caution">
    <text evidence="7">The sequence shown here is derived from an EMBL/GenBank/DDBJ whole genome shotgun (WGS) entry which is preliminary data.</text>
</comment>
<keyword evidence="4" id="KW-0862">Zinc</keyword>
<dbReference type="InterPro" id="IPR050784">
    <property type="entry name" value="IAP"/>
</dbReference>
<evidence type="ECO:0000256" key="4">
    <source>
        <dbReference type="ARBA" id="ARBA00022833"/>
    </source>
</evidence>
<dbReference type="AlphaFoldDB" id="A0A8S3ZSS4"/>
<comment type="similarity">
    <text evidence="1">Belongs to the IAP family.</text>
</comment>
<evidence type="ECO:0000256" key="5">
    <source>
        <dbReference type="PROSITE-ProRule" id="PRU00175"/>
    </source>
</evidence>
<dbReference type="PANTHER" id="PTHR10044:SF139">
    <property type="entry name" value="DEATH-ASSOCIATED INHIBITOR OF APOPTOSIS 2"/>
    <property type="match status" value="1"/>
</dbReference>
<dbReference type="InterPro" id="IPR001370">
    <property type="entry name" value="BIR_rpt"/>
</dbReference>
<evidence type="ECO:0000313" key="8">
    <source>
        <dbReference type="Proteomes" id="UP000678393"/>
    </source>
</evidence>
<keyword evidence="2" id="KW-0479">Metal-binding</keyword>
<dbReference type="Pfam" id="PF00653">
    <property type="entry name" value="BIR"/>
    <property type="match status" value="1"/>
</dbReference>
<dbReference type="InterPro" id="IPR001841">
    <property type="entry name" value="Znf_RING"/>
</dbReference>
<dbReference type="Gene3D" id="1.10.1170.10">
    <property type="entry name" value="Inhibitor Of Apoptosis Protein (2mihbC-IAP-1), Chain A"/>
    <property type="match status" value="2"/>
</dbReference>
<dbReference type="CDD" id="cd00022">
    <property type="entry name" value="BIR"/>
    <property type="match status" value="1"/>
</dbReference>
<dbReference type="PROSITE" id="PS50143">
    <property type="entry name" value="BIR_REPEAT_2"/>
    <property type="match status" value="1"/>
</dbReference>
<dbReference type="InterPro" id="IPR013083">
    <property type="entry name" value="Znf_RING/FYVE/PHD"/>
</dbReference>
<gene>
    <name evidence="7" type="ORF">CUNI_LOCUS15079</name>
</gene>
<proteinExistence type="inferred from homology"/>
<name>A0A8S3ZSS4_9EUPU</name>